<dbReference type="Pfam" id="PF12844">
    <property type="entry name" value="HTH_19"/>
    <property type="match status" value="1"/>
</dbReference>
<dbReference type="PANTHER" id="PTHR46797:SF1">
    <property type="entry name" value="METHYLPHOSPHONATE SYNTHASE"/>
    <property type="match status" value="1"/>
</dbReference>
<evidence type="ECO:0000256" key="1">
    <source>
        <dbReference type="ARBA" id="ARBA00023125"/>
    </source>
</evidence>
<dbReference type="InterPro" id="IPR010982">
    <property type="entry name" value="Lambda_DNA-bd_dom_sf"/>
</dbReference>
<dbReference type="GO" id="GO:0003677">
    <property type="term" value="F:DNA binding"/>
    <property type="evidence" value="ECO:0007669"/>
    <property type="project" value="UniProtKB-KW"/>
</dbReference>
<reference evidence="3 4" key="2">
    <citation type="journal article" date="2016" name="ISME J.">
        <title>Characterization of the first cultured representative of Verrucomicrobia subdivision 5 indicates the proposal of a novel phylum.</title>
        <authorList>
            <person name="Spring S."/>
            <person name="Bunk B."/>
            <person name="Sproer C."/>
            <person name="Schumann P."/>
            <person name="Rohde M."/>
            <person name="Tindall B.J."/>
            <person name="Klenk H.P."/>
        </authorList>
    </citation>
    <scope>NUCLEOTIDE SEQUENCE [LARGE SCALE GENOMIC DNA]</scope>
    <source>
        <strain evidence="3 4">L21-Fru-AB</strain>
    </source>
</reference>
<dbReference type="Proteomes" id="UP000035268">
    <property type="component" value="Chromosome"/>
</dbReference>
<evidence type="ECO:0000259" key="2">
    <source>
        <dbReference type="PROSITE" id="PS50943"/>
    </source>
</evidence>
<dbReference type="RefSeq" id="WP_074041568.1">
    <property type="nucleotide sequence ID" value="NZ_CP010904.1"/>
</dbReference>
<dbReference type="SUPFAM" id="SSF47413">
    <property type="entry name" value="lambda repressor-like DNA-binding domains"/>
    <property type="match status" value="1"/>
</dbReference>
<dbReference type="Gene3D" id="1.10.260.40">
    <property type="entry name" value="lambda repressor-like DNA-binding domains"/>
    <property type="match status" value="1"/>
</dbReference>
<dbReference type="AlphaFoldDB" id="A0A0G3EH80"/>
<accession>A0A0G3EH80</accession>
<keyword evidence="1" id="KW-0238">DNA-binding</keyword>
<dbReference type="GO" id="GO:0005829">
    <property type="term" value="C:cytosol"/>
    <property type="evidence" value="ECO:0007669"/>
    <property type="project" value="TreeGrafter"/>
</dbReference>
<name>A0A0G3EH80_9BACT</name>
<protein>
    <submittedName>
        <fullName evidence="3">Putative transcriptional regulator</fullName>
    </submittedName>
</protein>
<gene>
    <name evidence="3" type="ORF">L21SP4_01537</name>
</gene>
<evidence type="ECO:0000313" key="4">
    <source>
        <dbReference type="Proteomes" id="UP000035268"/>
    </source>
</evidence>
<reference evidence="4" key="1">
    <citation type="submission" date="2015-02" db="EMBL/GenBank/DDBJ databases">
        <title>Description and complete genome sequence of the first cultured representative of the subdivision 5 of the Verrucomicrobia phylum.</title>
        <authorList>
            <person name="Spring S."/>
            <person name="Bunk B."/>
            <person name="Sproer C."/>
            <person name="Klenk H.-P."/>
        </authorList>
    </citation>
    <scope>NUCLEOTIDE SEQUENCE [LARGE SCALE GENOMIC DNA]</scope>
    <source>
        <strain evidence="4">L21-Fru-AB</strain>
    </source>
</reference>
<dbReference type="GO" id="GO:0003700">
    <property type="term" value="F:DNA-binding transcription factor activity"/>
    <property type="evidence" value="ECO:0007669"/>
    <property type="project" value="TreeGrafter"/>
</dbReference>
<dbReference type="CDD" id="cd00093">
    <property type="entry name" value="HTH_XRE"/>
    <property type="match status" value="1"/>
</dbReference>
<dbReference type="EMBL" id="CP010904">
    <property type="protein sequence ID" value="AKJ64782.1"/>
    <property type="molecule type" value="Genomic_DNA"/>
</dbReference>
<feature type="domain" description="HTH cro/C1-type" evidence="2">
    <location>
        <begin position="11"/>
        <end position="71"/>
    </location>
</feature>
<dbReference type="InterPro" id="IPR050807">
    <property type="entry name" value="TransReg_Diox_bact_type"/>
</dbReference>
<dbReference type="PROSITE" id="PS50943">
    <property type="entry name" value="HTH_CROC1"/>
    <property type="match status" value="1"/>
</dbReference>
<dbReference type="SMART" id="SM00530">
    <property type="entry name" value="HTH_XRE"/>
    <property type="match status" value="1"/>
</dbReference>
<dbReference type="KEGG" id="vbl:L21SP4_01537"/>
<organism evidence="3 4">
    <name type="scientific">Kiritimatiella glycovorans</name>
    <dbReference type="NCBI Taxonomy" id="1307763"/>
    <lineage>
        <taxon>Bacteria</taxon>
        <taxon>Pseudomonadati</taxon>
        <taxon>Kiritimatiellota</taxon>
        <taxon>Kiritimatiellia</taxon>
        <taxon>Kiritimatiellales</taxon>
        <taxon>Kiritimatiellaceae</taxon>
        <taxon>Kiritimatiella</taxon>
    </lineage>
</organism>
<proteinExistence type="predicted"/>
<evidence type="ECO:0000313" key="3">
    <source>
        <dbReference type="EMBL" id="AKJ64782.1"/>
    </source>
</evidence>
<dbReference type="STRING" id="1307763.L21SP4_01537"/>
<keyword evidence="4" id="KW-1185">Reference proteome</keyword>
<dbReference type="PANTHER" id="PTHR46797">
    <property type="entry name" value="HTH-TYPE TRANSCRIPTIONAL REGULATOR"/>
    <property type="match status" value="1"/>
</dbReference>
<dbReference type="OrthoDB" id="9809730at2"/>
<sequence length="120" mass="13862">MTDNLAFGKRIRELREEKLKTDPKFTLRKFAEAVGISPTFLSKAERGEFKPPKAENIMKMAQLLDVDPDELLSLANKVDPELEKIIKERPKALPDLLRTVRGMSEEELRKLTDRARKQKD</sequence>
<dbReference type="InterPro" id="IPR001387">
    <property type="entry name" value="Cro/C1-type_HTH"/>
</dbReference>